<protein>
    <submittedName>
        <fullName evidence="8">Flp pilus assembly protein, protease CpaA</fullName>
    </submittedName>
</protein>
<proteinExistence type="predicted"/>
<dbReference type="InterPro" id="IPR052218">
    <property type="entry name" value="Preflagellin_Peptidase"/>
</dbReference>
<keyword evidence="2" id="KW-1003">Cell membrane</keyword>
<sequence>MEPMATMDFALTAYQGLVFGLLTLPICLWAAWTDIKEMKIRNNVVLALVVVYVVAGIVLFPFADWLWGFAGFAVVLVIGFVLSGTMGLGAGDAKFAAAMAPFVPLADVVQVAYLYVAWSVLLIAGMAIVRRQNALRVAAPDWIWFQEDLRRHVPLGVGLAPTLSSYFFAAALAG</sequence>
<dbReference type="RefSeq" id="WP_083480108.1">
    <property type="nucleotide sequence ID" value="NZ_CYPR01000002.1"/>
</dbReference>
<dbReference type="Pfam" id="PF01478">
    <property type="entry name" value="Peptidase_A24"/>
    <property type="match status" value="1"/>
</dbReference>
<evidence type="ECO:0000256" key="4">
    <source>
        <dbReference type="ARBA" id="ARBA00022989"/>
    </source>
</evidence>
<comment type="subcellular location">
    <subcellularLocation>
        <location evidence="1">Cell membrane</location>
        <topology evidence="1">Multi-pass membrane protein</topology>
    </subcellularLocation>
</comment>
<feature type="transmembrane region" description="Helical" evidence="6">
    <location>
        <begin position="44"/>
        <end position="63"/>
    </location>
</feature>
<evidence type="ECO:0000259" key="7">
    <source>
        <dbReference type="Pfam" id="PF01478"/>
    </source>
</evidence>
<name>A0A0M7B6C2_9RHOB</name>
<dbReference type="GO" id="GO:0005886">
    <property type="term" value="C:plasma membrane"/>
    <property type="evidence" value="ECO:0007669"/>
    <property type="project" value="UniProtKB-SubCell"/>
</dbReference>
<evidence type="ECO:0000313" key="8">
    <source>
        <dbReference type="EMBL" id="CUH08274.1"/>
    </source>
</evidence>
<dbReference type="EMBL" id="CYPR01000002">
    <property type="protein sequence ID" value="CUH08274.1"/>
    <property type="molecule type" value="Genomic_DNA"/>
</dbReference>
<keyword evidence="8" id="KW-0645">Protease</keyword>
<dbReference type="OrthoDB" id="7709484at2"/>
<dbReference type="Proteomes" id="UP000049455">
    <property type="component" value="Unassembled WGS sequence"/>
</dbReference>
<dbReference type="STRING" id="313367.JSE7799_00052"/>
<evidence type="ECO:0000256" key="3">
    <source>
        <dbReference type="ARBA" id="ARBA00022692"/>
    </source>
</evidence>
<reference evidence="8 9" key="1">
    <citation type="submission" date="2015-09" db="EMBL/GenBank/DDBJ databases">
        <authorList>
            <person name="Jackson K.R."/>
            <person name="Lunt B.L."/>
            <person name="Fisher J.N.B."/>
            <person name="Gardner A.V."/>
            <person name="Bailey M.E."/>
            <person name="Deus L.M."/>
            <person name="Earl A.S."/>
            <person name="Gibby P.D."/>
            <person name="Hartmann K.A."/>
            <person name="Liu J.E."/>
            <person name="Manci A.M."/>
            <person name="Nielsen D.A."/>
            <person name="Solomon M.B."/>
            <person name="Breakwell D.P."/>
            <person name="Burnett S.H."/>
            <person name="Grose J.H."/>
        </authorList>
    </citation>
    <scope>NUCLEOTIDE SEQUENCE [LARGE SCALE GENOMIC DNA]</scope>
    <source>
        <strain evidence="8 9">CECT 7799</strain>
    </source>
</reference>
<feature type="domain" description="Prepilin type IV endopeptidase peptidase" evidence="7">
    <location>
        <begin position="22"/>
        <end position="124"/>
    </location>
</feature>
<dbReference type="PANTHER" id="PTHR36506:SF1">
    <property type="entry name" value="PREFLAGELLIN PEPTIDASE"/>
    <property type="match status" value="1"/>
</dbReference>
<dbReference type="GO" id="GO:0004190">
    <property type="term" value="F:aspartic-type endopeptidase activity"/>
    <property type="evidence" value="ECO:0007669"/>
    <property type="project" value="InterPro"/>
</dbReference>
<gene>
    <name evidence="8" type="ORF">JSE7799_00052</name>
</gene>
<dbReference type="PANTHER" id="PTHR36506">
    <property type="entry name" value="PREFLAGELLIN PEPTIDASE"/>
    <property type="match status" value="1"/>
</dbReference>
<accession>A0A0M7B6C2</accession>
<keyword evidence="5 6" id="KW-0472">Membrane</keyword>
<keyword evidence="9" id="KW-1185">Reference proteome</keyword>
<feature type="transmembrane region" description="Helical" evidence="6">
    <location>
        <begin position="112"/>
        <end position="132"/>
    </location>
</feature>
<evidence type="ECO:0000256" key="6">
    <source>
        <dbReference type="SAM" id="Phobius"/>
    </source>
</evidence>
<keyword evidence="3 6" id="KW-0812">Transmembrane</keyword>
<keyword evidence="8" id="KW-0378">Hydrolase</keyword>
<dbReference type="Gene3D" id="1.20.120.1220">
    <property type="match status" value="1"/>
</dbReference>
<evidence type="ECO:0000256" key="2">
    <source>
        <dbReference type="ARBA" id="ARBA00022475"/>
    </source>
</evidence>
<evidence type="ECO:0000313" key="9">
    <source>
        <dbReference type="Proteomes" id="UP000049455"/>
    </source>
</evidence>
<dbReference type="AlphaFoldDB" id="A0A0M7B6C2"/>
<keyword evidence="4 6" id="KW-1133">Transmembrane helix</keyword>
<dbReference type="InterPro" id="IPR000045">
    <property type="entry name" value="Prepilin_IV_endopep_pep"/>
</dbReference>
<feature type="transmembrane region" description="Helical" evidence="6">
    <location>
        <begin position="12"/>
        <end position="32"/>
    </location>
</feature>
<dbReference type="GO" id="GO:0006508">
    <property type="term" value="P:proteolysis"/>
    <property type="evidence" value="ECO:0007669"/>
    <property type="project" value="UniProtKB-KW"/>
</dbReference>
<feature type="transmembrane region" description="Helical" evidence="6">
    <location>
        <begin position="69"/>
        <end position="91"/>
    </location>
</feature>
<evidence type="ECO:0000256" key="1">
    <source>
        <dbReference type="ARBA" id="ARBA00004651"/>
    </source>
</evidence>
<organism evidence="8 9">
    <name type="scientific">Jannaschia seosinensis</name>
    <dbReference type="NCBI Taxonomy" id="313367"/>
    <lineage>
        <taxon>Bacteria</taxon>
        <taxon>Pseudomonadati</taxon>
        <taxon>Pseudomonadota</taxon>
        <taxon>Alphaproteobacteria</taxon>
        <taxon>Rhodobacterales</taxon>
        <taxon>Roseobacteraceae</taxon>
        <taxon>Jannaschia</taxon>
    </lineage>
</organism>
<evidence type="ECO:0000256" key="5">
    <source>
        <dbReference type="ARBA" id="ARBA00023136"/>
    </source>
</evidence>